<protein>
    <recommendedName>
        <fullName evidence="5">Pectinesterase inhibitor domain-containing protein</fullName>
    </recommendedName>
</protein>
<dbReference type="FunFam" id="1.20.140.40:FF:000002">
    <property type="entry name" value="Putative invertase inhibitor"/>
    <property type="match status" value="1"/>
</dbReference>
<accession>A0AAW1WWY9</accession>
<dbReference type="PANTHER" id="PTHR35357">
    <property type="entry name" value="OS02G0537100 PROTEIN"/>
    <property type="match status" value="1"/>
</dbReference>
<dbReference type="AlphaFoldDB" id="A0AAW1WWY9"/>
<reference evidence="6 7" key="1">
    <citation type="journal article" date="2023" name="G3 (Bethesda)">
        <title>A chromosome-length genome assembly and annotation of blackberry (Rubus argutus, cv. 'Hillquist').</title>
        <authorList>
            <person name="Bruna T."/>
            <person name="Aryal R."/>
            <person name="Dudchenko O."/>
            <person name="Sargent D.J."/>
            <person name="Mead D."/>
            <person name="Buti M."/>
            <person name="Cavallini A."/>
            <person name="Hytonen T."/>
            <person name="Andres J."/>
            <person name="Pham M."/>
            <person name="Weisz D."/>
            <person name="Mascagni F."/>
            <person name="Usai G."/>
            <person name="Natali L."/>
            <person name="Bassil N."/>
            <person name="Fernandez G.E."/>
            <person name="Lomsadze A."/>
            <person name="Armour M."/>
            <person name="Olukolu B."/>
            <person name="Poorten T."/>
            <person name="Britton C."/>
            <person name="Davik J."/>
            <person name="Ashrafi H."/>
            <person name="Aiden E.L."/>
            <person name="Borodovsky M."/>
            <person name="Worthington M."/>
        </authorList>
    </citation>
    <scope>NUCLEOTIDE SEQUENCE [LARGE SCALE GENOMIC DNA]</scope>
    <source>
        <strain evidence="6">PI 553951</strain>
    </source>
</reference>
<name>A0AAW1WWY9_RUBAR</name>
<dbReference type="InterPro" id="IPR035513">
    <property type="entry name" value="Invertase/methylesterase_inhib"/>
</dbReference>
<dbReference type="EMBL" id="JBEDUW010000005">
    <property type="protein sequence ID" value="KAK9927825.1"/>
    <property type="molecule type" value="Genomic_DNA"/>
</dbReference>
<keyword evidence="1 4" id="KW-0732">Signal</keyword>
<feature type="chain" id="PRO_5043576118" description="Pectinesterase inhibitor domain-containing protein" evidence="4">
    <location>
        <begin position="19"/>
        <end position="183"/>
    </location>
</feature>
<keyword evidence="7" id="KW-1185">Reference proteome</keyword>
<evidence type="ECO:0000259" key="5">
    <source>
        <dbReference type="SMART" id="SM00856"/>
    </source>
</evidence>
<dbReference type="Pfam" id="PF04043">
    <property type="entry name" value="PMEI"/>
    <property type="match status" value="1"/>
</dbReference>
<evidence type="ECO:0000256" key="1">
    <source>
        <dbReference type="ARBA" id="ARBA00022729"/>
    </source>
</evidence>
<dbReference type="Proteomes" id="UP001457282">
    <property type="component" value="Unassembled WGS sequence"/>
</dbReference>
<evidence type="ECO:0000256" key="4">
    <source>
        <dbReference type="SAM" id="SignalP"/>
    </source>
</evidence>
<keyword evidence="2" id="KW-1015">Disulfide bond</keyword>
<evidence type="ECO:0000313" key="6">
    <source>
        <dbReference type="EMBL" id="KAK9927825.1"/>
    </source>
</evidence>
<dbReference type="NCBIfam" id="TIGR01614">
    <property type="entry name" value="PME_inhib"/>
    <property type="match status" value="1"/>
</dbReference>
<feature type="domain" description="Pectinesterase inhibitor" evidence="5">
    <location>
        <begin position="17"/>
        <end position="165"/>
    </location>
</feature>
<dbReference type="PANTHER" id="PTHR35357:SF17">
    <property type="entry name" value="PECTINESTERASE INHIBITOR 12"/>
    <property type="match status" value="1"/>
</dbReference>
<evidence type="ECO:0000313" key="7">
    <source>
        <dbReference type="Proteomes" id="UP001457282"/>
    </source>
</evidence>
<gene>
    <name evidence="6" type="ORF">M0R45_024991</name>
</gene>
<evidence type="ECO:0000256" key="3">
    <source>
        <dbReference type="ARBA" id="ARBA00038471"/>
    </source>
</evidence>
<comment type="caution">
    <text evidence="6">The sequence shown here is derived from an EMBL/GenBank/DDBJ whole genome shotgun (WGS) entry which is preliminary data.</text>
</comment>
<proteinExistence type="inferred from homology"/>
<organism evidence="6 7">
    <name type="scientific">Rubus argutus</name>
    <name type="common">Southern blackberry</name>
    <dbReference type="NCBI Taxonomy" id="59490"/>
    <lineage>
        <taxon>Eukaryota</taxon>
        <taxon>Viridiplantae</taxon>
        <taxon>Streptophyta</taxon>
        <taxon>Embryophyta</taxon>
        <taxon>Tracheophyta</taxon>
        <taxon>Spermatophyta</taxon>
        <taxon>Magnoliopsida</taxon>
        <taxon>eudicotyledons</taxon>
        <taxon>Gunneridae</taxon>
        <taxon>Pentapetalae</taxon>
        <taxon>rosids</taxon>
        <taxon>fabids</taxon>
        <taxon>Rosales</taxon>
        <taxon>Rosaceae</taxon>
        <taxon>Rosoideae</taxon>
        <taxon>Rosoideae incertae sedis</taxon>
        <taxon>Rubus</taxon>
    </lineage>
</organism>
<dbReference type="CDD" id="cd15795">
    <property type="entry name" value="PMEI-Pla_a_1_like"/>
    <property type="match status" value="1"/>
</dbReference>
<sequence length="183" mass="19968">MRCLFVVTFLVLFHSTMGDDLIQQSCKKAKTTDKSLNYNFCVSTLEASPKSRGANLAGLTAIVLDLAGAKVTSINSLIAKLSKDPKVDQPALQDCDEVYSDAIDSVQEAKNAFKSQSYDSALEYLSALLNAPDTCETGFQERKAVSPLKKEDDDMTQLGEISLAFIAQLRGGTEHLFLHPLRS</sequence>
<dbReference type="Gene3D" id="1.20.140.40">
    <property type="entry name" value="Invertase/pectin methylesterase inhibitor family protein"/>
    <property type="match status" value="1"/>
</dbReference>
<dbReference type="GO" id="GO:0005576">
    <property type="term" value="C:extracellular region"/>
    <property type="evidence" value="ECO:0007669"/>
    <property type="project" value="UniProtKB-ARBA"/>
</dbReference>
<dbReference type="SUPFAM" id="SSF101148">
    <property type="entry name" value="Plant invertase/pectin methylesterase inhibitor"/>
    <property type="match status" value="1"/>
</dbReference>
<feature type="signal peptide" evidence="4">
    <location>
        <begin position="1"/>
        <end position="18"/>
    </location>
</feature>
<evidence type="ECO:0000256" key="2">
    <source>
        <dbReference type="ARBA" id="ARBA00023157"/>
    </source>
</evidence>
<dbReference type="InterPro" id="IPR006501">
    <property type="entry name" value="Pectinesterase_inhib_dom"/>
</dbReference>
<comment type="similarity">
    <text evidence="3">Belongs to the PMEI family.</text>
</comment>
<dbReference type="SMART" id="SM00856">
    <property type="entry name" value="PMEI"/>
    <property type="match status" value="1"/>
</dbReference>
<dbReference type="GO" id="GO:0004857">
    <property type="term" value="F:enzyme inhibitor activity"/>
    <property type="evidence" value="ECO:0007669"/>
    <property type="project" value="InterPro"/>
</dbReference>
<dbReference type="InterPro" id="IPR034088">
    <property type="entry name" value="Pla_a_1-like"/>
</dbReference>